<evidence type="ECO:0000313" key="2">
    <source>
        <dbReference type="EMBL" id="GJD47208.1"/>
    </source>
</evidence>
<dbReference type="EMBL" id="BPQG01000127">
    <property type="protein sequence ID" value="GJD47208.1"/>
    <property type="molecule type" value="Genomic_DNA"/>
</dbReference>
<evidence type="ECO:0000313" key="3">
    <source>
        <dbReference type="Proteomes" id="UP001055117"/>
    </source>
</evidence>
<sequence>MFGVASYGWVLAWYVGLVVPLYWPTAWFSRFKASRRDIAWLRYL</sequence>
<protein>
    <submittedName>
        <fullName evidence="2">Uncharacterized protein</fullName>
    </submittedName>
</protein>
<reference evidence="2 3" key="1">
    <citation type="journal article" date="2021" name="Front. Microbiol.">
        <title>Comprehensive Comparative Genomics and Phenotyping of Methylobacterium Species.</title>
        <authorList>
            <person name="Alessa O."/>
            <person name="Ogura Y."/>
            <person name="Fujitani Y."/>
            <person name="Takami H."/>
            <person name="Hayashi T."/>
            <person name="Sahin N."/>
            <person name="Tani A."/>
        </authorList>
    </citation>
    <scope>NUCLEOTIDE SEQUENCE [LARGE SCALE GENOMIC DNA]</scope>
    <source>
        <strain evidence="2 3">DSM 23679</strain>
    </source>
</reference>
<keyword evidence="3" id="KW-1185">Reference proteome</keyword>
<evidence type="ECO:0000256" key="1">
    <source>
        <dbReference type="SAM" id="Phobius"/>
    </source>
</evidence>
<keyword evidence="1" id="KW-0812">Transmembrane</keyword>
<proteinExistence type="predicted"/>
<accession>A0ABQ4QPI9</accession>
<feature type="transmembrane region" description="Helical" evidence="1">
    <location>
        <begin position="6"/>
        <end position="28"/>
    </location>
</feature>
<keyword evidence="1" id="KW-0472">Membrane</keyword>
<keyword evidence="1" id="KW-1133">Transmembrane helix</keyword>
<organism evidence="2 3">
    <name type="scientific">Methylobacterium cerastii</name>
    <dbReference type="NCBI Taxonomy" id="932741"/>
    <lineage>
        <taxon>Bacteria</taxon>
        <taxon>Pseudomonadati</taxon>
        <taxon>Pseudomonadota</taxon>
        <taxon>Alphaproteobacteria</taxon>
        <taxon>Hyphomicrobiales</taxon>
        <taxon>Methylobacteriaceae</taxon>
        <taxon>Methylobacterium</taxon>
    </lineage>
</organism>
<gene>
    <name evidence="2" type="ORF">AFCDBAGC_5094</name>
</gene>
<name>A0ABQ4QPI9_9HYPH</name>
<dbReference type="Proteomes" id="UP001055117">
    <property type="component" value="Unassembled WGS sequence"/>
</dbReference>
<comment type="caution">
    <text evidence="2">The sequence shown here is derived from an EMBL/GenBank/DDBJ whole genome shotgun (WGS) entry which is preliminary data.</text>
</comment>